<feature type="region of interest" description="Disordered" evidence="1">
    <location>
        <begin position="477"/>
        <end position="530"/>
    </location>
</feature>
<gene>
    <name evidence="3" type="ORF">JOF44_001213</name>
</gene>
<proteinExistence type="predicted"/>
<evidence type="ECO:0000313" key="3">
    <source>
        <dbReference type="EMBL" id="MBP2408310.1"/>
    </source>
</evidence>
<evidence type="ECO:0000259" key="2">
    <source>
        <dbReference type="Pfam" id="PF02720"/>
    </source>
</evidence>
<dbReference type="InterPro" id="IPR003615">
    <property type="entry name" value="HNH_nuc"/>
</dbReference>
<organism evidence="3 4">
    <name type="scientific">Brachybacterium fresconis</name>
    <dbReference type="NCBI Taxonomy" id="173363"/>
    <lineage>
        <taxon>Bacteria</taxon>
        <taxon>Bacillati</taxon>
        <taxon>Actinomycetota</taxon>
        <taxon>Actinomycetes</taxon>
        <taxon>Micrococcales</taxon>
        <taxon>Dermabacteraceae</taxon>
        <taxon>Brachybacterium</taxon>
    </lineage>
</organism>
<feature type="region of interest" description="Disordered" evidence="1">
    <location>
        <begin position="1"/>
        <end position="47"/>
    </location>
</feature>
<dbReference type="EMBL" id="JAGIOC010000001">
    <property type="protein sequence ID" value="MBP2408310.1"/>
    <property type="molecule type" value="Genomic_DNA"/>
</dbReference>
<protein>
    <recommendedName>
        <fullName evidence="2">DUF222 domain-containing protein</fullName>
    </recommendedName>
</protein>
<evidence type="ECO:0000313" key="4">
    <source>
        <dbReference type="Proteomes" id="UP000698222"/>
    </source>
</evidence>
<dbReference type="RefSeq" id="WP_209888634.1">
    <property type="nucleotide sequence ID" value="NZ_BAAAJV010000023.1"/>
</dbReference>
<reference evidence="3 4" key="1">
    <citation type="submission" date="2021-03" db="EMBL/GenBank/DDBJ databases">
        <title>Sequencing the genomes of 1000 actinobacteria strains.</title>
        <authorList>
            <person name="Klenk H.-P."/>
        </authorList>
    </citation>
    <scope>NUCLEOTIDE SEQUENCE [LARGE SCALE GENOMIC DNA]</scope>
    <source>
        <strain evidence="3 4">DSM 14564</strain>
    </source>
</reference>
<feature type="compositionally biased region" description="Basic and acidic residues" evidence="1">
    <location>
        <begin position="480"/>
        <end position="495"/>
    </location>
</feature>
<evidence type="ECO:0000256" key="1">
    <source>
        <dbReference type="SAM" id="MobiDB-lite"/>
    </source>
</evidence>
<dbReference type="CDD" id="cd00085">
    <property type="entry name" value="HNHc"/>
    <property type="match status" value="1"/>
</dbReference>
<feature type="domain" description="DUF222" evidence="2">
    <location>
        <begin position="68"/>
        <end position="374"/>
    </location>
</feature>
<dbReference type="InterPro" id="IPR003870">
    <property type="entry name" value="DUF222"/>
</dbReference>
<comment type="caution">
    <text evidence="3">The sequence shown here is derived from an EMBL/GenBank/DDBJ whole genome shotgun (WGS) entry which is preliminary data.</text>
</comment>
<accession>A0ABS4YHM9</accession>
<dbReference type="Pfam" id="PF02720">
    <property type="entry name" value="DUF222"/>
    <property type="match status" value="1"/>
</dbReference>
<dbReference type="Proteomes" id="UP000698222">
    <property type="component" value="Unassembled WGS sequence"/>
</dbReference>
<sequence>MGEFDDGAAPFLLAPPSPEAAAAAKQTAARKRRRGPISRDAVRRAGLSSSPRIAQKLAELWDSGRQDSRRLALRYLVVIEASQDPWGPELDRDAAAMEELHVSLALRCTRVQAARTIRESHRVGALLPHILDRLAEGDFPAAWFSTVIERTHELGDDAVREVDEALADADLAISPEAFSRRLGHLITAATAHSELPEHATPEARRRVVLDPPRPDGTGCLRIIGPIPELLDLSRRLDQAAHAVKNAQLAALEDGTPIPSDPDGMIESTGQVPPLTTTRYSVLLGAWLDTDGVEVPATRFRMTVTVPFMTLLGESDAPGMLDGTTPIPADMARDLAGREDSWYRVLTDPSTGRFLPLAADRYRPTAAQLEHLRLRHPTCAVPGCNRPTSWLAEADHIEEFDHEDPASGGPTDVDNLHDLCREHHRLKTLGLLDPVRDDLAGKTWWDVSGMLMTMQDDGRDLATEQVVTEMTTAWEQFEASRAMRTESTRRRREVQERGLSPGDVTTGPDGEDGWWVGRDGDLHPPGPPPPF</sequence>
<keyword evidence="4" id="KW-1185">Reference proteome</keyword>
<name>A0ABS4YHM9_9MICO</name>